<keyword evidence="1" id="KW-0560">Oxidoreductase</keyword>
<keyword evidence="1" id="KW-0503">Monooxygenase</keyword>
<accession>A0AAV2SDG4</accession>
<dbReference type="InterPro" id="IPR036396">
    <property type="entry name" value="Cyt_P450_sf"/>
</dbReference>
<evidence type="ECO:0000313" key="4">
    <source>
        <dbReference type="Proteomes" id="UP001497623"/>
    </source>
</evidence>
<protein>
    <recommendedName>
        <fullName evidence="5">Cytochrome P450</fullName>
    </recommendedName>
</protein>
<dbReference type="GO" id="GO:0005506">
    <property type="term" value="F:iron ion binding"/>
    <property type="evidence" value="ECO:0007669"/>
    <property type="project" value="InterPro"/>
</dbReference>
<evidence type="ECO:0000256" key="1">
    <source>
        <dbReference type="ARBA" id="ARBA00023033"/>
    </source>
</evidence>
<evidence type="ECO:0000256" key="2">
    <source>
        <dbReference type="SAM" id="MobiDB-lite"/>
    </source>
</evidence>
<feature type="non-terminal residue" evidence="3">
    <location>
        <position position="218"/>
    </location>
</feature>
<dbReference type="Proteomes" id="UP001497623">
    <property type="component" value="Unassembled WGS sequence"/>
</dbReference>
<reference evidence="3 4" key="1">
    <citation type="submission" date="2024-05" db="EMBL/GenBank/DDBJ databases">
        <authorList>
            <person name="Wallberg A."/>
        </authorList>
    </citation>
    <scope>NUCLEOTIDE SEQUENCE [LARGE SCALE GENOMIC DNA]</scope>
</reference>
<dbReference type="AlphaFoldDB" id="A0AAV2SDG4"/>
<sequence>MQHTMTLRRRLLGVLGRHRRVPILAEQQWHRRYDFPSAATAVLSLNNRVSLATSATTPTSTSGHREATKLIHKHVPLTNAEATPTVPITSTASKPSIHRPQPHQHTQQPLSTNKDESEYVLPFSVMPTAKGIPILGTLPERLWAGGPSYLHRYIDARHRELGDVFKIRLDGIDIVFAANPEAARQVFANEGSTPWHYVPSSWELYNQTHGVTRGIFFM</sequence>
<keyword evidence="4" id="KW-1185">Reference proteome</keyword>
<name>A0AAV2SDG4_MEGNR</name>
<gene>
    <name evidence="3" type="ORF">MNOR_LOCUS34976</name>
</gene>
<dbReference type="GO" id="GO:0016705">
    <property type="term" value="F:oxidoreductase activity, acting on paired donors, with incorporation or reduction of molecular oxygen"/>
    <property type="evidence" value="ECO:0007669"/>
    <property type="project" value="InterPro"/>
</dbReference>
<dbReference type="GO" id="GO:0020037">
    <property type="term" value="F:heme binding"/>
    <property type="evidence" value="ECO:0007669"/>
    <property type="project" value="InterPro"/>
</dbReference>
<dbReference type="GO" id="GO:0004497">
    <property type="term" value="F:monooxygenase activity"/>
    <property type="evidence" value="ECO:0007669"/>
    <property type="project" value="UniProtKB-KW"/>
</dbReference>
<feature type="region of interest" description="Disordered" evidence="2">
    <location>
        <begin position="78"/>
        <end position="114"/>
    </location>
</feature>
<dbReference type="Gene3D" id="1.10.630.10">
    <property type="entry name" value="Cytochrome P450"/>
    <property type="match status" value="1"/>
</dbReference>
<proteinExistence type="predicted"/>
<dbReference type="EMBL" id="CAXKWB010056214">
    <property type="protein sequence ID" value="CAL4177995.1"/>
    <property type="molecule type" value="Genomic_DNA"/>
</dbReference>
<dbReference type="SUPFAM" id="SSF48264">
    <property type="entry name" value="Cytochrome P450"/>
    <property type="match status" value="1"/>
</dbReference>
<organism evidence="3 4">
    <name type="scientific">Meganyctiphanes norvegica</name>
    <name type="common">Northern krill</name>
    <name type="synonym">Thysanopoda norvegica</name>
    <dbReference type="NCBI Taxonomy" id="48144"/>
    <lineage>
        <taxon>Eukaryota</taxon>
        <taxon>Metazoa</taxon>
        <taxon>Ecdysozoa</taxon>
        <taxon>Arthropoda</taxon>
        <taxon>Crustacea</taxon>
        <taxon>Multicrustacea</taxon>
        <taxon>Malacostraca</taxon>
        <taxon>Eumalacostraca</taxon>
        <taxon>Eucarida</taxon>
        <taxon>Euphausiacea</taxon>
        <taxon>Euphausiidae</taxon>
        <taxon>Meganyctiphanes</taxon>
    </lineage>
</organism>
<evidence type="ECO:0000313" key="3">
    <source>
        <dbReference type="EMBL" id="CAL4177995.1"/>
    </source>
</evidence>
<comment type="caution">
    <text evidence="3">The sequence shown here is derived from an EMBL/GenBank/DDBJ whole genome shotgun (WGS) entry which is preliminary data.</text>
</comment>
<evidence type="ECO:0008006" key="5">
    <source>
        <dbReference type="Google" id="ProtNLM"/>
    </source>
</evidence>
<feature type="compositionally biased region" description="Polar residues" evidence="2">
    <location>
        <begin position="80"/>
        <end position="94"/>
    </location>
</feature>